<protein>
    <submittedName>
        <fullName evidence="1">Uncharacterized protein</fullName>
    </submittedName>
</protein>
<name>A0ACB8FZS2_9SAUR</name>
<proteinExistence type="predicted"/>
<dbReference type="Proteomes" id="UP000827872">
    <property type="component" value="Linkage Group LG13"/>
</dbReference>
<dbReference type="EMBL" id="CM037626">
    <property type="protein sequence ID" value="KAH8012262.1"/>
    <property type="molecule type" value="Genomic_DNA"/>
</dbReference>
<comment type="caution">
    <text evidence="1">The sequence shown here is derived from an EMBL/GenBank/DDBJ whole genome shotgun (WGS) entry which is preliminary data.</text>
</comment>
<reference evidence="1" key="1">
    <citation type="submission" date="2021-08" db="EMBL/GenBank/DDBJ databases">
        <title>The first chromosome-level gecko genome reveals the dynamic sex chromosomes of Neotropical dwarf geckos (Sphaerodactylidae: Sphaerodactylus).</title>
        <authorList>
            <person name="Pinto B.J."/>
            <person name="Keating S.E."/>
            <person name="Gamble T."/>
        </authorList>
    </citation>
    <scope>NUCLEOTIDE SEQUENCE</scope>
    <source>
        <strain evidence="1">TG3544</strain>
    </source>
</reference>
<organism evidence="1 2">
    <name type="scientific">Sphaerodactylus townsendi</name>
    <dbReference type="NCBI Taxonomy" id="933632"/>
    <lineage>
        <taxon>Eukaryota</taxon>
        <taxon>Metazoa</taxon>
        <taxon>Chordata</taxon>
        <taxon>Craniata</taxon>
        <taxon>Vertebrata</taxon>
        <taxon>Euteleostomi</taxon>
        <taxon>Lepidosauria</taxon>
        <taxon>Squamata</taxon>
        <taxon>Bifurcata</taxon>
        <taxon>Gekkota</taxon>
        <taxon>Sphaerodactylidae</taxon>
        <taxon>Sphaerodactylus</taxon>
    </lineage>
</organism>
<sequence>MDRALFSLAVLSCCSGVNFQATLTQPASVSVSLGEMAILSCLISGSSGTVSWYQQRPGQAPRFVLSGTSTRGDGIPDRFAGFTCGNISFLTIADLQAEDEADYYCGAVAHSDVTRINCDGELTQNSSFLEAGVCRP</sequence>
<keyword evidence="2" id="KW-1185">Reference proteome</keyword>
<accession>A0ACB8FZS2</accession>
<evidence type="ECO:0000313" key="1">
    <source>
        <dbReference type="EMBL" id="KAH8012262.1"/>
    </source>
</evidence>
<evidence type="ECO:0000313" key="2">
    <source>
        <dbReference type="Proteomes" id="UP000827872"/>
    </source>
</evidence>
<gene>
    <name evidence="1" type="ORF">K3G42_015993</name>
</gene>